<dbReference type="InterPro" id="IPR024747">
    <property type="entry name" value="Pyridox_Oxase-rel"/>
</dbReference>
<dbReference type="EMBL" id="JARXVE010000007">
    <property type="protein sequence ID" value="MDH6197459.1"/>
    <property type="molecule type" value="Genomic_DNA"/>
</dbReference>
<name>A0ABT6L3C9_9MYCO</name>
<protein>
    <submittedName>
        <fullName evidence="1">Nitroimidazol reductase NimA-like FMN-containing flavoprotein (Pyridoxamine 5'-phosphate oxidase superfamily)</fullName>
    </submittedName>
</protein>
<organism evidence="1 2">
    <name type="scientific">Mycolicibacterium frederiksbergense</name>
    <dbReference type="NCBI Taxonomy" id="117567"/>
    <lineage>
        <taxon>Bacteria</taxon>
        <taxon>Bacillati</taxon>
        <taxon>Actinomycetota</taxon>
        <taxon>Actinomycetes</taxon>
        <taxon>Mycobacteriales</taxon>
        <taxon>Mycobacteriaceae</taxon>
        <taxon>Mycolicibacterium</taxon>
    </lineage>
</organism>
<gene>
    <name evidence="1" type="ORF">M2272_004114</name>
</gene>
<accession>A0ABT6L3C9</accession>
<dbReference type="PANTHER" id="PTHR34071:SF2">
    <property type="entry name" value="FLAVIN-NUCLEOTIDE-BINDING PROTEIN"/>
    <property type="match status" value="1"/>
</dbReference>
<evidence type="ECO:0000313" key="1">
    <source>
        <dbReference type="EMBL" id="MDH6197459.1"/>
    </source>
</evidence>
<dbReference type="PANTHER" id="PTHR34071">
    <property type="entry name" value="5-NITROIMIDAZOLE ANTIBIOTICS RESISTANCE PROTEIN, NIMA-FAMILY-RELATED PROTEIN-RELATED"/>
    <property type="match status" value="1"/>
</dbReference>
<proteinExistence type="predicted"/>
<comment type="caution">
    <text evidence="1">The sequence shown here is derived from an EMBL/GenBank/DDBJ whole genome shotgun (WGS) entry which is preliminary data.</text>
</comment>
<dbReference type="SUPFAM" id="SSF50475">
    <property type="entry name" value="FMN-binding split barrel"/>
    <property type="match status" value="1"/>
</dbReference>
<sequence>MTDMTQPSTRVTRLDEKQNTSRERLYELLDSTPLATIALVRDGHPVVFPTGFARIADELVIHGSTGSPWMRALAAGVPAAVSVTELDGVVVARSSFESSFHYRSAVLFGSFEVISEEDKPGYLDALTDTFIPGRVAEVRASTRKELAATLAMRLPIGSDNWSLKISADWPDDAPEDVAGGAWAGVVPMTVNYGQPQTAPDVAAGTPLPESVRAMTGLAESLPCGCRQRRSTPSEP</sequence>
<dbReference type="Gene3D" id="2.30.110.10">
    <property type="entry name" value="Electron Transport, Fmn-binding Protein, Chain A"/>
    <property type="match status" value="1"/>
</dbReference>
<dbReference type="Pfam" id="PF12900">
    <property type="entry name" value="Pyridox_ox_2"/>
    <property type="match status" value="1"/>
</dbReference>
<dbReference type="RefSeq" id="WP_280834063.1">
    <property type="nucleotide sequence ID" value="NZ_JARXVE010000007.1"/>
</dbReference>
<evidence type="ECO:0000313" key="2">
    <source>
        <dbReference type="Proteomes" id="UP001160130"/>
    </source>
</evidence>
<reference evidence="1 2" key="1">
    <citation type="submission" date="2023-04" db="EMBL/GenBank/DDBJ databases">
        <title>Forest soil microbial communities from Buena Vista Peninsula, Colon Province, Panama.</title>
        <authorList>
            <person name="Bouskill N."/>
        </authorList>
    </citation>
    <scope>NUCLEOTIDE SEQUENCE [LARGE SCALE GENOMIC DNA]</scope>
    <source>
        <strain evidence="1 2">AC80</strain>
    </source>
</reference>
<dbReference type="InterPro" id="IPR012349">
    <property type="entry name" value="Split_barrel_FMN-bd"/>
</dbReference>
<dbReference type="Proteomes" id="UP001160130">
    <property type="component" value="Unassembled WGS sequence"/>
</dbReference>
<keyword evidence="2" id="KW-1185">Reference proteome</keyword>